<evidence type="ECO:0000313" key="5">
    <source>
        <dbReference type="EMBL" id="PTM59460.1"/>
    </source>
</evidence>
<proteinExistence type="predicted"/>
<organism evidence="5 6">
    <name type="scientific">Desmospora activa DSM 45169</name>
    <dbReference type="NCBI Taxonomy" id="1121389"/>
    <lineage>
        <taxon>Bacteria</taxon>
        <taxon>Bacillati</taxon>
        <taxon>Bacillota</taxon>
        <taxon>Bacilli</taxon>
        <taxon>Bacillales</taxon>
        <taxon>Thermoactinomycetaceae</taxon>
        <taxon>Desmospora</taxon>
    </lineage>
</organism>
<accession>A0A2T4ZC38</accession>
<evidence type="ECO:0000256" key="1">
    <source>
        <dbReference type="ARBA" id="ARBA00004496"/>
    </source>
</evidence>
<evidence type="ECO:0000256" key="3">
    <source>
        <dbReference type="ARBA" id="ARBA00023002"/>
    </source>
</evidence>
<dbReference type="EMBL" id="PZZP01000001">
    <property type="protein sequence ID" value="PTM59460.1"/>
    <property type="molecule type" value="Genomic_DNA"/>
</dbReference>
<evidence type="ECO:0000313" key="6">
    <source>
        <dbReference type="Proteomes" id="UP000241639"/>
    </source>
</evidence>
<dbReference type="PANTHER" id="PTHR43035:SF1">
    <property type="entry name" value="FATTY ACID REPRESSION MUTANT PROTEIN 2-RELATED"/>
    <property type="match status" value="1"/>
</dbReference>
<sequence>MSNQFLQDIKKRRTIYGLSKEAVTSDEKIKEIVGEAVLHTPSSFNSQSARVVILLGEQHDKLWNITTETLRKIVPEADFASTEERMNGFKSGYGTVLFFEDQTVIQGLQEQFALYKENFPVWSEQSSGMLQFVVWTALELEGYGASLQHYNPLIDDEVKKEWNIPAEWKLRAQMPFGKPTAPPTDKDFQPLEERLKMYK</sequence>
<feature type="domain" description="Nitroreductase" evidence="4">
    <location>
        <begin position="9"/>
        <end position="178"/>
    </location>
</feature>
<dbReference type="SUPFAM" id="SSF55469">
    <property type="entry name" value="FMN-dependent nitroreductase-like"/>
    <property type="match status" value="1"/>
</dbReference>
<dbReference type="GO" id="GO:0034599">
    <property type="term" value="P:cellular response to oxidative stress"/>
    <property type="evidence" value="ECO:0007669"/>
    <property type="project" value="InterPro"/>
</dbReference>
<dbReference type="RefSeq" id="WP_107726468.1">
    <property type="nucleotide sequence ID" value="NZ_PZZP01000001.1"/>
</dbReference>
<dbReference type="Pfam" id="PF00881">
    <property type="entry name" value="Nitroreductase"/>
    <property type="match status" value="1"/>
</dbReference>
<protein>
    <recommendedName>
        <fullName evidence="4">Nitroreductase domain-containing protein</fullName>
    </recommendedName>
</protein>
<dbReference type="CDD" id="cd02140">
    <property type="entry name" value="Frm2-like"/>
    <property type="match status" value="1"/>
</dbReference>
<comment type="caution">
    <text evidence="5">The sequence shown here is derived from an EMBL/GenBank/DDBJ whole genome shotgun (WGS) entry which is preliminary data.</text>
</comment>
<dbReference type="Proteomes" id="UP000241639">
    <property type="component" value="Unassembled WGS sequence"/>
</dbReference>
<keyword evidence="3" id="KW-0560">Oxidoreductase</keyword>
<dbReference type="PANTHER" id="PTHR43035">
    <property type="entry name" value="FATTY ACID REPRESSION MUTANT PROTEIN 2-RELATED"/>
    <property type="match status" value="1"/>
</dbReference>
<dbReference type="GO" id="GO:0016491">
    <property type="term" value="F:oxidoreductase activity"/>
    <property type="evidence" value="ECO:0007669"/>
    <property type="project" value="UniProtKB-KW"/>
</dbReference>
<name>A0A2T4ZC38_9BACL</name>
<gene>
    <name evidence="5" type="ORF">C8J48_2083</name>
</gene>
<dbReference type="Gene3D" id="3.40.109.10">
    <property type="entry name" value="NADH Oxidase"/>
    <property type="match status" value="1"/>
</dbReference>
<dbReference type="InterPro" id="IPR000415">
    <property type="entry name" value="Nitroreductase-like"/>
</dbReference>
<dbReference type="GO" id="GO:0005737">
    <property type="term" value="C:cytoplasm"/>
    <property type="evidence" value="ECO:0007669"/>
    <property type="project" value="UniProtKB-SubCell"/>
</dbReference>
<keyword evidence="6" id="KW-1185">Reference proteome</keyword>
<evidence type="ECO:0000256" key="2">
    <source>
        <dbReference type="ARBA" id="ARBA00022490"/>
    </source>
</evidence>
<keyword evidence="2" id="KW-0963">Cytoplasm</keyword>
<evidence type="ECO:0000259" key="4">
    <source>
        <dbReference type="Pfam" id="PF00881"/>
    </source>
</evidence>
<dbReference type="AlphaFoldDB" id="A0A2T4ZC38"/>
<dbReference type="InterPro" id="IPR029479">
    <property type="entry name" value="Nitroreductase"/>
</dbReference>
<dbReference type="FunFam" id="3.40.109.10:FF:000001">
    <property type="entry name" value="Nitroreductase family"/>
    <property type="match status" value="1"/>
</dbReference>
<comment type="subcellular location">
    <subcellularLocation>
        <location evidence="1">Cytoplasm</location>
    </subcellularLocation>
</comment>
<dbReference type="InterPro" id="IPR033877">
    <property type="entry name" value="Frm2/Hbn1"/>
</dbReference>
<dbReference type="OrthoDB" id="9810617at2"/>
<reference evidence="5 6" key="1">
    <citation type="submission" date="2018-04" db="EMBL/GenBank/DDBJ databases">
        <title>Genomic Encyclopedia of Archaeal and Bacterial Type Strains, Phase II (KMG-II): from individual species to whole genera.</title>
        <authorList>
            <person name="Goeker M."/>
        </authorList>
    </citation>
    <scope>NUCLEOTIDE SEQUENCE [LARGE SCALE GENOMIC DNA]</scope>
    <source>
        <strain evidence="5 6">DSM 45169</strain>
    </source>
</reference>